<evidence type="ECO:0000313" key="2">
    <source>
        <dbReference type="EMBL" id="QEA04621.1"/>
    </source>
</evidence>
<dbReference type="AlphaFoldDB" id="A0A5B8R823"/>
<dbReference type="GO" id="GO:0008253">
    <property type="term" value="F:5'-nucleotidase activity"/>
    <property type="evidence" value="ECO:0007669"/>
    <property type="project" value="InterPro"/>
</dbReference>
<sequence>MPVTLEAELVVAISSRTLFDLEDSHAVFERDGVESYSTYQIEREGEILEPGVAFPLVRKLLRLNEGRERPLVEVILLSRNSADTGLRIFNSIEHHGLGITRAAFTNGSPPWRYVEPFGADLFLSADAGDVAEALRAGCAAAALGPGAVARAPVDDEIRIAFDGDAVLFSDEAERVFREQGLDAFQAAERSAARDPLSGGPFKGFLQALQRIQAAFPFAASPIRTALVTARGAPAHERVIRTLRAWEIRIDEALFLGGMDKTPFLKAFGADIFFDDQHGHVERASGAVATGHVPHGVANEPEAGDGAARLEGGGQNP</sequence>
<accession>A0A5B8R823</accession>
<proteinExistence type="predicted"/>
<dbReference type="EMBL" id="MN079086">
    <property type="protein sequence ID" value="QEA04621.1"/>
    <property type="molecule type" value="Genomic_DNA"/>
</dbReference>
<dbReference type="GO" id="GO:0009117">
    <property type="term" value="P:nucleotide metabolic process"/>
    <property type="evidence" value="ECO:0007669"/>
    <property type="project" value="InterPro"/>
</dbReference>
<protein>
    <recommendedName>
        <fullName evidence="3">5'-nucleotidase</fullName>
    </recommendedName>
</protein>
<feature type="region of interest" description="Disordered" evidence="1">
    <location>
        <begin position="297"/>
        <end position="316"/>
    </location>
</feature>
<dbReference type="GO" id="GO:0000166">
    <property type="term" value="F:nucleotide binding"/>
    <property type="evidence" value="ECO:0007669"/>
    <property type="project" value="InterPro"/>
</dbReference>
<name>A0A5B8R823_9ZZZZ</name>
<organism evidence="2">
    <name type="scientific">uncultured organism</name>
    <dbReference type="NCBI Taxonomy" id="155900"/>
    <lineage>
        <taxon>unclassified sequences</taxon>
        <taxon>environmental samples</taxon>
    </lineage>
</organism>
<dbReference type="PANTHER" id="PTHR31367">
    <property type="entry name" value="CYTOSOLIC 5'-NUCLEOTIDASE 1 FAMILY MEMBER"/>
    <property type="match status" value="1"/>
</dbReference>
<evidence type="ECO:0008006" key="3">
    <source>
        <dbReference type="Google" id="ProtNLM"/>
    </source>
</evidence>
<dbReference type="GO" id="GO:0000287">
    <property type="term" value="F:magnesium ion binding"/>
    <property type="evidence" value="ECO:0007669"/>
    <property type="project" value="InterPro"/>
</dbReference>
<reference evidence="2" key="1">
    <citation type="submission" date="2019-06" db="EMBL/GenBank/DDBJ databases">
        <authorList>
            <person name="Murdoch R.W."/>
            <person name="Fathepure B."/>
        </authorList>
    </citation>
    <scope>NUCLEOTIDE SEQUENCE</scope>
</reference>
<gene>
    <name evidence="2" type="ORF">KBTEX_00929</name>
</gene>
<dbReference type="PANTHER" id="PTHR31367:SF5">
    <property type="entry name" value="CYTOSOLIC 5'-NUCLEOTIDASE 1A"/>
    <property type="match status" value="1"/>
</dbReference>
<dbReference type="InterPro" id="IPR010394">
    <property type="entry name" value="5-nucleotidase"/>
</dbReference>
<dbReference type="Pfam" id="PF06189">
    <property type="entry name" value="5-nucleotidase"/>
    <property type="match status" value="1"/>
</dbReference>
<evidence type="ECO:0000256" key="1">
    <source>
        <dbReference type="SAM" id="MobiDB-lite"/>
    </source>
</evidence>